<dbReference type="Gene3D" id="3.40.190.10">
    <property type="entry name" value="Periplasmic binding protein-like II"/>
    <property type="match status" value="2"/>
</dbReference>
<organism evidence="2 3">
    <name type="scientific">Streptomyces smaragdinus</name>
    <dbReference type="NCBI Taxonomy" id="2585196"/>
    <lineage>
        <taxon>Bacteria</taxon>
        <taxon>Bacillati</taxon>
        <taxon>Actinomycetota</taxon>
        <taxon>Actinomycetes</taxon>
        <taxon>Kitasatosporales</taxon>
        <taxon>Streptomycetaceae</taxon>
        <taxon>Streptomyces</taxon>
    </lineage>
</organism>
<dbReference type="PROSITE" id="PS51257">
    <property type="entry name" value="PROKAR_LIPOPROTEIN"/>
    <property type="match status" value="1"/>
</dbReference>
<dbReference type="Pfam" id="PF09084">
    <property type="entry name" value="NMT1"/>
    <property type="match status" value="1"/>
</dbReference>
<comment type="caution">
    <text evidence="2">The sequence shown here is derived from an EMBL/GenBank/DDBJ whole genome shotgun (WGS) entry which is preliminary data.</text>
</comment>
<keyword evidence="3" id="KW-1185">Reference proteome</keyword>
<dbReference type="SUPFAM" id="SSF53850">
    <property type="entry name" value="Periplasmic binding protein-like II"/>
    <property type="match status" value="1"/>
</dbReference>
<dbReference type="InterPro" id="IPR015168">
    <property type="entry name" value="SsuA/THI5"/>
</dbReference>
<sequence length="318" mass="33735">MKRLLGILATALVLTTTGCGGDADAGDASSGKTLRIGVIGSKDTLNGPVGFLHSRHQLLPALKKEGFTKIEVFPFPNGPDLNQALVGGSLDLATYGDTPALVARGSGLDTRLVSLATVSLDASVLVRKDGPTSLAGLDGKKIGVQTGSYIHRYLLGALRDADVEPSELPHIYSTDIEAPLERGDIAAAAVPQANAEVLRAKGYRVIDHLAEDHPDYAGTSVTVSTGDFLGDHPAFAGTWRTLQNDAARQALADWNGYVEFALTLSDFPDDLIRSTIRRDQLPTEAFPGPGVGLLESTKEFLVEEGFVKKDFSVGKWRA</sequence>
<dbReference type="EMBL" id="WEGJ01000002">
    <property type="protein sequence ID" value="MQY11033.1"/>
    <property type="molecule type" value="Genomic_DNA"/>
</dbReference>
<evidence type="ECO:0000313" key="2">
    <source>
        <dbReference type="EMBL" id="MQY11033.1"/>
    </source>
</evidence>
<evidence type="ECO:0000313" key="3">
    <source>
        <dbReference type="Proteomes" id="UP000466345"/>
    </source>
</evidence>
<accession>A0A7K0CCA2</accession>
<dbReference type="AlphaFoldDB" id="A0A7K0CCA2"/>
<protein>
    <recommendedName>
        <fullName evidence="1">SsuA/THI5-like domain-containing protein</fullName>
    </recommendedName>
</protein>
<gene>
    <name evidence="2" type="ORF">SRB5_11470</name>
</gene>
<proteinExistence type="predicted"/>
<name>A0A7K0CCA2_9ACTN</name>
<dbReference type="Proteomes" id="UP000466345">
    <property type="component" value="Unassembled WGS sequence"/>
</dbReference>
<dbReference type="RefSeq" id="WP_153450303.1">
    <property type="nucleotide sequence ID" value="NZ_WEGJ01000002.1"/>
</dbReference>
<evidence type="ECO:0000259" key="1">
    <source>
        <dbReference type="Pfam" id="PF09084"/>
    </source>
</evidence>
<reference evidence="2 3" key="1">
    <citation type="submission" date="2019-10" db="EMBL/GenBank/DDBJ databases">
        <title>Streptomyces smaragdinus sp. nov. and Streptomyces fabii sp. nov., isolated from the gut of fungus growing-termite Macrotermes natalensis.</title>
        <authorList>
            <person name="Schwitalla J."/>
            <person name="Benndorf R."/>
            <person name="Martin K."/>
            <person name="De Beer W."/>
            <person name="Kaster A.-K."/>
            <person name="Vollmers J."/>
            <person name="Poulsen M."/>
            <person name="Beemelmanns C."/>
        </authorList>
    </citation>
    <scope>NUCLEOTIDE SEQUENCE [LARGE SCALE GENOMIC DNA]</scope>
    <source>
        <strain evidence="2 3">RB5</strain>
    </source>
</reference>
<dbReference type="OrthoDB" id="286202at2"/>
<dbReference type="PANTHER" id="PTHR30024">
    <property type="entry name" value="ALIPHATIC SULFONATES-BINDING PROTEIN-RELATED"/>
    <property type="match status" value="1"/>
</dbReference>
<feature type="domain" description="SsuA/THI5-like" evidence="1">
    <location>
        <begin position="75"/>
        <end position="234"/>
    </location>
</feature>